<proteinExistence type="inferred from homology"/>
<dbReference type="CDD" id="cd05476">
    <property type="entry name" value="pepsin_A_like_plant"/>
    <property type="match status" value="1"/>
</dbReference>
<feature type="signal peptide" evidence="7">
    <location>
        <begin position="1"/>
        <end position="27"/>
    </location>
</feature>
<keyword evidence="4" id="KW-0378">Hydrolase</keyword>
<accession>A0A8T2Q075</accession>
<evidence type="ECO:0000256" key="7">
    <source>
        <dbReference type="SAM" id="SignalP"/>
    </source>
</evidence>
<dbReference type="AlphaFoldDB" id="A0A8T2Q075"/>
<protein>
    <recommendedName>
        <fullName evidence="8">Peptidase A1 domain-containing protein</fullName>
    </recommendedName>
</protein>
<feature type="active site" evidence="6">
    <location>
        <position position="132"/>
    </location>
</feature>
<name>A0A8T2Q075_CERRI</name>
<dbReference type="Pfam" id="PF14541">
    <property type="entry name" value="TAXi_C"/>
    <property type="match status" value="1"/>
</dbReference>
<organism evidence="9 10">
    <name type="scientific">Ceratopteris richardii</name>
    <name type="common">Triangle waterfern</name>
    <dbReference type="NCBI Taxonomy" id="49495"/>
    <lineage>
        <taxon>Eukaryota</taxon>
        <taxon>Viridiplantae</taxon>
        <taxon>Streptophyta</taxon>
        <taxon>Embryophyta</taxon>
        <taxon>Tracheophyta</taxon>
        <taxon>Polypodiopsida</taxon>
        <taxon>Polypodiidae</taxon>
        <taxon>Polypodiales</taxon>
        <taxon>Pteridineae</taxon>
        <taxon>Pteridaceae</taxon>
        <taxon>Parkerioideae</taxon>
        <taxon>Ceratopteris</taxon>
    </lineage>
</organism>
<dbReference type="InterPro" id="IPR034161">
    <property type="entry name" value="Pepsin-like_plant"/>
</dbReference>
<dbReference type="OMA" id="FHVEYDI"/>
<dbReference type="InterPro" id="IPR032861">
    <property type="entry name" value="TAXi_N"/>
</dbReference>
<dbReference type="SUPFAM" id="SSF50630">
    <property type="entry name" value="Acid proteases"/>
    <property type="match status" value="1"/>
</dbReference>
<comment type="caution">
    <text evidence="9">The sequence shown here is derived from an EMBL/GenBank/DDBJ whole genome shotgun (WGS) entry which is preliminary data.</text>
</comment>
<feature type="domain" description="Peptidase A1" evidence="8">
    <location>
        <begin position="114"/>
        <end position="477"/>
    </location>
</feature>
<evidence type="ECO:0000256" key="3">
    <source>
        <dbReference type="ARBA" id="ARBA00022750"/>
    </source>
</evidence>
<dbReference type="InterPro" id="IPR033121">
    <property type="entry name" value="PEPTIDASE_A1"/>
</dbReference>
<dbReference type="PROSITE" id="PS51767">
    <property type="entry name" value="PEPTIDASE_A1"/>
    <property type="match status" value="1"/>
</dbReference>
<keyword evidence="3" id="KW-0064">Aspartyl protease</keyword>
<dbReference type="PRINTS" id="PR00792">
    <property type="entry name" value="PEPSIN"/>
</dbReference>
<dbReference type="GO" id="GO:0004190">
    <property type="term" value="F:aspartic-type endopeptidase activity"/>
    <property type="evidence" value="ECO:0007669"/>
    <property type="project" value="UniProtKB-KW"/>
</dbReference>
<evidence type="ECO:0000256" key="5">
    <source>
        <dbReference type="ARBA" id="ARBA00023180"/>
    </source>
</evidence>
<dbReference type="PANTHER" id="PTHR47967:SF60">
    <property type="entry name" value="PROTEIN ASPARTIC PROTEASE IN GUARD CELL 1-LIKE"/>
    <property type="match status" value="1"/>
</dbReference>
<keyword evidence="7" id="KW-0732">Signal</keyword>
<evidence type="ECO:0000256" key="2">
    <source>
        <dbReference type="ARBA" id="ARBA00022670"/>
    </source>
</evidence>
<evidence type="ECO:0000256" key="6">
    <source>
        <dbReference type="PIRSR" id="PIRSR601461-1"/>
    </source>
</evidence>
<dbReference type="InterPro" id="IPR032799">
    <property type="entry name" value="TAXi_C"/>
</dbReference>
<comment type="similarity">
    <text evidence="1">Belongs to the peptidase A1 family.</text>
</comment>
<dbReference type="EMBL" id="CM035444">
    <property type="protein sequence ID" value="KAH7277036.1"/>
    <property type="molecule type" value="Genomic_DNA"/>
</dbReference>
<feature type="active site" evidence="6">
    <location>
        <position position="351"/>
    </location>
</feature>
<keyword evidence="10" id="KW-1185">Reference proteome</keyword>
<feature type="chain" id="PRO_5036275780" description="Peptidase A1 domain-containing protein" evidence="7">
    <location>
        <begin position="28"/>
        <end position="515"/>
    </location>
</feature>
<dbReference type="Pfam" id="PF14543">
    <property type="entry name" value="TAXi_N"/>
    <property type="match status" value="1"/>
</dbReference>
<keyword evidence="2" id="KW-0645">Protease</keyword>
<dbReference type="PANTHER" id="PTHR47967">
    <property type="entry name" value="OS07G0603500 PROTEIN-RELATED"/>
    <property type="match status" value="1"/>
</dbReference>
<dbReference type="Gene3D" id="2.40.70.10">
    <property type="entry name" value="Acid Proteases"/>
    <property type="match status" value="2"/>
</dbReference>
<dbReference type="EMBL" id="CM035444">
    <property type="protein sequence ID" value="KAH7277035.1"/>
    <property type="molecule type" value="Genomic_DNA"/>
</dbReference>
<dbReference type="OrthoDB" id="2747330at2759"/>
<keyword evidence="5" id="KW-0325">Glycoprotein</keyword>
<evidence type="ECO:0000256" key="4">
    <source>
        <dbReference type="ARBA" id="ARBA00022801"/>
    </source>
</evidence>
<evidence type="ECO:0000259" key="8">
    <source>
        <dbReference type="PROSITE" id="PS51767"/>
    </source>
</evidence>
<dbReference type="InterPro" id="IPR021109">
    <property type="entry name" value="Peptidase_aspartic_dom_sf"/>
</dbReference>
<evidence type="ECO:0000313" key="10">
    <source>
        <dbReference type="Proteomes" id="UP000825935"/>
    </source>
</evidence>
<reference evidence="9" key="1">
    <citation type="submission" date="2021-08" db="EMBL/GenBank/DDBJ databases">
        <title>WGS assembly of Ceratopteris richardii.</title>
        <authorList>
            <person name="Marchant D.B."/>
            <person name="Chen G."/>
            <person name="Jenkins J."/>
            <person name="Shu S."/>
            <person name="Leebens-Mack J."/>
            <person name="Grimwood J."/>
            <person name="Schmutz J."/>
            <person name="Soltis P."/>
            <person name="Soltis D."/>
            <person name="Chen Z.-H."/>
        </authorList>
    </citation>
    <scope>NUCLEOTIDE SEQUENCE</scope>
    <source>
        <strain evidence="9">Whitten #5841</strain>
        <tissue evidence="9">Leaf</tissue>
    </source>
</reference>
<evidence type="ECO:0000313" key="9">
    <source>
        <dbReference type="EMBL" id="KAH7277036.1"/>
    </source>
</evidence>
<dbReference type="InterPro" id="IPR001461">
    <property type="entry name" value="Aspartic_peptidase_A1"/>
</dbReference>
<dbReference type="InterPro" id="IPR051708">
    <property type="entry name" value="Plant_Aspart_Prot_A1"/>
</dbReference>
<gene>
    <name evidence="9" type="ORF">KP509_39G031000</name>
</gene>
<dbReference type="Proteomes" id="UP000825935">
    <property type="component" value="Chromosome 39"/>
</dbReference>
<evidence type="ECO:0000256" key="1">
    <source>
        <dbReference type="ARBA" id="ARBA00007447"/>
    </source>
</evidence>
<dbReference type="GO" id="GO:0006508">
    <property type="term" value="P:proteolysis"/>
    <property type="evidence" value="ECO:0007669"/>
    <property type="project" value="UniProtKB-KW"/>
</dbReference>
<sequence>MGWYFFMHTFLLALVSVILLVPECSLGTSGATRRLLAELRKELGTREGAITLPVYHRSSRNGDFGRGSRGSRSTLDISDLGNLGKGSILASNESAPPPTAQTSIVNLDQSFGQFFAVFKIGTPPTDLALIIDTGSQLLWIQCEPCNVCGIQARGYKVFNPNTSGSFSFLSCSIDTSCPGDDSVSTACGQDGRCIYHVTYGDKSNSSGYLATENLAAGTTTLRGASNNQNVFGCGYVNEGIEAQLNASGLLGLDRGPFSLISQLGIGVFAHCLPNRIKSTDVSGYLRLGSSKLNSSIALSYTPMIQNNASAFYSQFYHLSMTGITVDGKLLDIPSSAFEISPEGDAGGTIIDSGTTLTSFVEEAFSVVEAAFSVTFDQLYKRYDTGSLGLLCYQVPLSQEAAPKPPSVVLHFENNLDIDLPAQHVLRYIGRDTSYNYYCMAFKNSGSLESGGRNFIGNFQLQDYLVEYDIANSRIGFAPQVCGTEGSSSDARSLQPRMWLLWDIFWTVPTVFMVIL</sequence>